<evidence type="ECO:0000256" key="3">
    <source>
        <dbReference type="ARBA" id="ARBA00023125"/>
    </source>
</evidence>
<evidence type="ECO:0000313" key="8">
    <source>
        <dbReference type="Proteomes" id="UP000184225"/>
    </source>
</evidence>
<dbReference type="GO" id="GO:0003700">
    <property type="term" value="F:DNA-binding transcription factor activity"/>
    <property type="evidence" value="ECO:0007669"/>
    <property type="project" value="InterPro"/>
</dbReference>
<proteinExistence type="inferred from homology"/>
<dbReference type="FunFam" id="1.10.10.10:FF:000001">
    <property type="entry name" value="LysR family transcriptional regulator"/>
    <property type="match status" value="1"/>
</dbReference>
<gene>
    <name evidence="7" type="ORF">SAMN04488096_101192</name>
</gene>
<dbReference type="Gene3D" id="3.40.190.10">
    <property type="entry name" value="Periplasmic binding protein-like II"/>
    <property type="match status" value="2"/>
</dbReference>
<evidence type="ECO:0000256" key="5">
    <source>
        <dbReference type="ARBA" id="ARBA00023163"/>
    </source>
</evidence>
<dbReference type="CDD" id="cd08411">
    <property type="entry name" value="PBP2_OxyR"/>
    <property type="match status" value="1"/>
</dbReference>
<dbReference type="InterPro" id="IPR036388">
    <property type="entry name" value="WH-like_DNA-bd_sf"/>
</dbReference>
<dbReference type="EMBL" id="FQYY01000001">
    <property type="protein sequence ID" value="SHI33928.1"/>
    <property type="molecule type" value="Genomic_DNA"/>
</dbReference>
<keyword evidence="4" id="KW-0010">Activator</keyword>
<dbReference type="GO" id="GO:0032993">
    <property type="term" value="C:protein-DNA complex"/>
    <property type="evidence" value="ECO:0007669"/>
    <property type="project" value="TreeGrafter"/>
</dbReference>
<dbReference type="SUPFAM" id="SSF53850">
    <property type="entry name" value="Periplasmic binding protein-like II"/>
    <property type="match status" value="1"/>
</dbReference>
<dbReference type="Gene3D" id="1.10.10.10">
    <property type="entry name" value="Winged helix-like DNA-binding domain superfamily/Winged helix DNA-binding domain"/>
    <property type="match status" value="1"/>
</dbReference>
<evidence type="ECO:0000256" key="4">
    <source>
        <dbReference type="ARBA" id="ARBA00023159"/>
    </source>
</evidence>
<evidence type="ECO:0000259" key="6">
    <source>
        <dbReference type="PROSITE" id="PS50931"/>
    </source>
</evidence>
<evidence type="ECO:0000256" key="1">
    <source>
        <dbReference type="ARBA" id="ARBA00009437"/>
    </source>
</evidence>
<dbReference type="Pfam" id="PF03466">
    <property type="entry name" value="LysR_substrate"/>
    <property type="match status" value="1"/>
</dbReference>
<dbReference type="SUPFAM" id="SSF46785">
    <property type="entry name" value="Winged helix' DNA-binding domain"/>
    <property type="match status" value="1"/>
</dbReference>
<dbReference type="PANTHER" id="PTHR30346">
    <property type="entry name" value="TRANSCRIPTIONAL DUAL REGULATOR HCAR-RELATED"/>
    <property type="match status" value="1"/>
</dbReference>
<comment type="similarity">
    <text evidence="1">Belongs to the LysR transcriptional regulatory family.</text>
</comment>
<evidence type="ECO:0000256" key="2">
    <source>
        <dbReference type="ARBA" id="ARBA00023015"/>
    </source>
</evidence>
<dbReference type="InterPro" id="IPR036390">
    <property type="entry name" value="WH_DNA-bd_sf"/>
</dbReference>
<dbReference type="Proteomes" id="UP000184225">
    <property type="component" value="Unassembled WGS sequence"/>
</dbReference>
<dbReference type="PRINTS" id="PR00039">
    <property type="entry name" value="HTHLYSR"/>
</dbReference>
<reference evidence="7 8" key="1">
    <citation type="submission" date="2016-11" db="EMBL/GenBank/DDBJ databases">
        <authorList>
            <person name="Jaros S."/>
            <person name="Januszkiewicz K."/>
            <person name="Wedrychowicz H."/>
        </authorList>
    </citation>
    <scope>NUCLEOTIDE SEQUENCE [LARGE SCALE GENOMIC DNA]</scope>
    <source>
        <strain evidence="7 8">DSM 21425</strain>
    </source>
</reference>
<dbReference type="GO" id="GO:0003677">
    <property type="term" value="F:DNA binding"/>
    <property type="evidence" value="ECO:0007669"/>
    <property type="project" value="UniProtKB-KW"/>
</dbReference>
<dbReference type="PROSITE" id="PS50931">
    <property type="entry name" value="HTH_LYSR"/>
    <property type="match status" value="1"/>
</dbReference>
<accession>A0A1M6AC14</accession>
<dbReference type="RefSeq" id="WP_073147305.1">
    <property type="nucleotide sequence ID" value="NZ_FQYY01000001.1"/>
</dbReference>
<keyword evidence="5" id="KW-0804">Transcription</keyword>
<protein>
    <submittedName>
        <fullName evidence="7">LysR family transcriptional regulator, hydrogen peroxide-inducible genes activator</fullName>
    </submittedName>
</protein>
<organism evidence="7 8">
    <name type="scientific">Mesonia phycicola</name>
    <dbReference type="NCBI Taxonomy" id="579105"/>
    <lineage>
        <taxon>Bacteria</taxon>
        <taxon>Pseudomonadati</taxon>
        <taxon>Bacteroidota</taxon>
        <taxon>Flavobacteriia</taxon>
        <taxon>Flavobacteriales</taxon>
        <taxon>Flavobacteriaceae</taxon>
        <taxon>Mesonia</taxon>
    </lineage>
</organism>
<dbReference type="InterPro" id="IPR005119">
    <property type="entry name" value="LysR_subst-bd"/>
</dbReference>
<name>A0A1M6AC14_9FLAO</name>
<keyword evidence="3" id="KW-0238">DNA-binding</keyword>
<dbReference type="OrthoDB" id="9803735at2"/>
<evidence type="ECO:0000313" key="7">
    <source>
        <dbReference type="EMBL" id="SHI33928.1"/>
    </source>
</evidence>
<dbReference type="InterPro" id="IPR000847">
    <property type="entry name" value="LysR_HTH_N"/>
</dbReference>
<keyword evidence="2" id="KW-0805">Transcription regulation</keyword>
<feature type="domain" description="HTH lysR-type" evidence="6">
    <location>
        <begin position="1"/>
        <end position="58"/>
    </location>
</feature>
<dbReference type="Pfam" id="PF00126">
    <property type="entry name" value="HTH_1"/>
    <property type="match status" value="1"/>
</dbReference>
<dbReference type="STRING" id="579105.SAMN04488096_101192"/>
<sequence>MTLQQLHYVVALDNYRHFVKAAESCFVAQPTLTLQVKKLEDEIGLVIFDRSSKPLTPTYQGEKFILKARQIIREVEGLKEMVNDDRQSLTGICKIGIIPTLSPYLIPLFLKSFSDAHPDLQLEINEMQSDDILANLDNGKLDIGMLVVPTQQRNIREVKLFSEPFMYYADEKNKLLHQSKLFPEDLDEKGLWLLDQGHCFRDQVLNICNRLEKTSAENRIKFKTGSLETLKKMILSHTGYTLLPELSVTSNDEKYVKKFENPQPARQIGLAVHKSFTKELLLKNLRDAILEVVPSHFHKTKEFITVKWR</sequence>
<keyword evidence="8" id="KW-1185">Reference proteome</keyword>
<dbReference type="AlphaFoldDB" id="A0A1M6AC14"/>
<dbReference type="PANTHER" id="PTHR30346:SF26">
    <property type="entry name" value="HYDROGEN PEROXIDE-INDUCIBLE GENES ACTIVATOR"/>
    <property type="match status" value="1"/>
</dbReference>